<reference evidence="1 2" key="1">
    <citation type="journal article" date="2010" name="Virology">
        <title>A jumbo phage infecting the phytopathogen Ralstonia solanacearum defines a new lineage of the Myoviridae family.</title>
        <authorList>
            <person name="Yamada T."/>
            <person name="Satoh S."/>
            <person name="Ishikawa H."/>
            <person name="Fujiwara A."/>
            <person name="Kawasaki T."/>
            <person name="Fujie M."/>
            <person name="Ogata H."/>
        </authorList>
    </citation>
    <scope>NUCLEOTIDE SEQUENCE [LARGE SCALE GENOMIC DNA]</scope>
</reference>
<proteinExistence type="predicted"/>
<evidence type="ECO:0000313" key="1">
    <source>
        <dbReference type="EMBL" id="BAG41514.1"/>
    </source>
</evidence>
<name>B2ZXT8_9CAUD</name>
<dbReference type="Proteomes" id="UP000001034">
    <property type="component" value="Segment"/>
</dbReference>
<dbReference type="RefSeq" id="YP_001949944.1">
    <property type="nucleotide sequence ID" value="NC_010811.2"/>
</dbReference>
<dbReference type="GeneID" id="6369718"/>
<sequence>MKKMQLRQVEAPPTFPVIRVSRAFDLEVTIEVELATRISKTSVWLWTGLQEVKRARITRDRQYFDAEVEGPAAHALIQSWIIAWQQELDAARAKSKALASSLQAFKTRGYKIQGL</sequence>
<organism evidence="1 2">
    <name type="scientific">Ralstonia phage phiRSL1</name>
    <dbReference type="NCBI Taxonomy" id="1980924"/>
    <lineage>
        <taxon>Viruses</taxon>
        <taxon>Duplodnaviria</taxon>
        <taxon>Heunggongvirae</taxon>
        <taxon>Uroviricota</taxon>
        <taxon>Caudoviricetes</taxon>
        <taxon>Mieseafarmvirus</taxon>
        <taxon>Mieseafarmvirus RSL1</taxon>
    </lineage>
</organism>
<keyword evidence="2" id="KW-1185">Reference proteome</keyword>
<dbReference type="EMBL" id="AB366653">
    <property type="protein sequence ID" value="BAG41514.1"/>
    <property type="molecule type" value="Genomic_DNA"/>
</dbReference>
<evidence type="ECO:0000313" key="2">
    <source>
        <dbReference type="Proteomes" id="UP000001034"/>
    </source>
</evidence>
<protein>
    <submittedName>
        <fullName evidence="1">Uncharacterized protein</fullName>
    </submittedName>
</protein>
<accession>B2ZXT8</accession>
<dbReference type="KEGG" id="vg:6369718"/>